<dbReference type="EMBL" id="QKXF01000220">
    <property type="protein sequence ID" value="RQM14117.1"/>
    <property type="molecule type" value="Genomic_DNA"/>
</dbReference>
<dbReference type="STRING" id="542832.A0A3M6V867"/>
<proteinExistence type="predicted"/>
<dbReference type="SUPFAM" id="SSF52777">
    <property type="entry name" value="CoA-dependent acyltransferases"/>
    <property type="match status" value="1"/>
</dbReference>
<dbReference type="Proteomes" id="UP000286097">
    <property type="component" value="Unassembled WGS sequence"/>
</dbReference>
<name>A0A3M6V867_9STRA</name>
<reference evidence="4 5" key="1">
    <citation type="submission" date="2018-06" db="EMBL/GenBank/DDBJ databases">
        <title>Comparative genomics of downy mildews reveals potential adaptations to biotrophy.</title>
        <authorList>
            <person name="Fletcher K."/>
            <person name="Klosterman S.J."/>
            <person name="Derevnina L."/>
            <person name="Martin F."/>
            <person name="Koike S."/>
            <person name="Reyes Chin-Wo S."/>
            <person name="Mou B."/>
            <person name="Michelmore R."/>
        </authorList>
    </citation>
    <scope>NUCLEOTIDE SEQUENCE [LARGE SCALE GENOMIC DNA]</scope>
    <source>
        <strain evidence="3 5">R13</strain>
        <strain evidence="2 4">R14</strain>
    </source>
</reference>
<sequence length="63" mass="7135">MYNEGYGVCYALQPVRINMSITCYHVCPETSALGFKRRLETALLEMVDLCLTRNVIYVGSSKI</sequence>
<dbReference type="Gene3D" id="3.30.559.10">
    <property type="entry name" value="Chloramphenicol acetyltransferase-like domain"/>
    <property type="match status" value="1"/>
</dbReference>
<dbReference type="InterPro" id="IPR039551">
    <property type="entry name" value="Cho/carn_acyl_trans"/>
</dbReference>
<organism evidence="2 4">
    <name type="scientific">Peronospora effusa</name>
    <dbReference type="NCBI Taxonomy" id="542832"/>
    <lineage>
        <taxon>Eukaryota</taxon>
        <taxon>Sar</taxon>
        <taxon>Stramenopiles</taxon>
        <taxon>Oomycota</taxon>
        <taxon>Peronosporomycetes</taxon>
        <taxon>Peronosporales</taxon>
        <taxon>Peronosporaceae</taxon>
        <taxon>Peronospora</taxon>
    </lineage>
</organism>
<feature type="domain" description="Choline/carnitine acyltransferase" evidence="1">
    <location>
        <begin position="1"/>
        <end position="40"/>
    </location>
</feature>
<dbReference type="EMBL" id="QLLG01000810">
    <property type="protein sequence ID" value="RMX62091.1"/>
    <property type="molecule type" value="Genomic_DNA"/>
</dbReference>
<gene>
    <name evidence="3" type="ORF">DD237_003603</name>
    <name evidence="2" type="ORF">DD238_006317</name>
</gene>
<evidence type="ECO:0000313" key="2">
    <source>
        <dbReference type="EMBL" id="RMX62091.1"/>
    </source>
</evidence>
<protein>
    <recommendedName>
        <fullName evidence="1">Choline/carnitine acyltransferase domain-containing protein</fullName>
    </recommendedName>
</protein>
<dbReference type="Pfam" id="PF00755">
    <property type="entry name" value="Carn_acyltransf"/>
    <property type="match status" value="1"/>
</dbReference>
<evidence type="ECO:0000313" key="4">
    <source>
        <dbReference type="Proteomes" id="UP000282087"/>
    </source>
</evidence>
<dbReference type="VEuPathDB" id="FungiDB:DD237_003603"/>
<evidence type="ECO:0000313" key="5">
    <source>
        <dbReference type="Proteomes" id="UP000286097"/>
    </source>
</evidence>
<evidence type="ECO:0000313" key="3">
    <source>
        <dbReference type="EMBL" id="RQM14117.1"/>
    </source>
</evidence>
<keyword evidence="4" id="KW-1185">Reference proteome</keyword>
<accession>A0A3M6V867</accession>
<comment type="caution">
    <text evidence="2">The sequence shown here is derived from an EMBL/GenBank/DDBJ whole genome shotgun (WGS) entry which is preliminary data.</text>
</comment>
<evidence type="ECO:0000259" key="1">
    <source>
        <dbReference type="Pfam" id="PF00755"/>
    </source>
</evidence>
<dbReference type="InterPro" id="IPR023213">
    <property type="entry name" value="CAT-like_dom_sf"/>
</dbReference>
<dbReference type="AlphaFoldDB" id="A0A3M6V867"/>
<dbReference type="Proteomes" id="UP000282087">
    <property type="component" value="Unassembled WGS sequence"/>
</dbReference>